<name>A0ABZ2YCB7_9BACT</name>
<dbReference type="Proteomes" id="UP001461341">
    <property type="component" value="Chromosome"/>
</dbReference>
<evidence type="ECO:0000313" key="2">
    <source>
        <dbReference type="Proteomes" id="UP001461341"/>
    </source>
</evidence>
<reference evidence="1 2" key="1">
    <citation type="submission" date="2023-03" db="EMBL/GenBank/DDBJ databases">
        <title>Novel Species.</title>
        <authorList>
            <person name="Ma S."/>
        </authorList>
    </citation>
    <scope>NUCLEOTIDE SEQUENCE [LARGE SCALE GENOMIC DNA]</scope>
    <source>
        <strain evidence="1 2">B11</strain>
    </source>
</reference>
<keyword evidence="2" id="KW-1185">Reference proteome</keyword>
<accession>A0ABZ2YCB7</accession>
<evidence type="ECO:0000313" key="1">
    <source>
        <dbReference type="EMBL" id="WZL76634.1"/>
    </source>
</evidence>
<protein>
    <recommendedName>
        <fullName evidence="3">Lipoprotein</fullName>
    </recommendedName>
</protein>
<gene>
    <name evidence="1" type="ORF">QBE54_02555</name>
</gene>
<sequence length="116" mass="12671">MRKNVLVLLLFALVGLSLLVVSGCGVTVTPGGGPVITTGQVKICTYNGNYYGEVWIDNVYQGYYIDGSGWWGPYCTGWITLTLNQNHTIELWDSTSGTTYFGVFTPTFSGQTITLQ</sequence>
<dbReference type="RefSeq" id="WP_369018798.1">
    <property type="nucleotide sequence ID" value="NZ_CP121689.1"/>
</dbReference>
<dbReference type="EMBL" id="CP121689">
    <property type="protein sequence ID" value="WZL76634.1"/>
    <property type="molecule type" value="Genomic_DNA"/>
</dbReference>
<dbReference type="PROSITE" id="PS51257">
    <property type="entry name" value="PROKAR_LIPOPROTEIN"/>
    <property type="match status" value="1"/>
</dbReference>
<organism evidence="1 2">
    <name type="scientific">Thermatribacter velox</name>
    <dbReference type="NCBI Taxonomy" id="3039681"/>
    <lineage>
        <taxon>Bacteria</taxon>
        <taxon>Pseudomonadati</taxon>
        <taxon>Atribacterota</taxon>
        <taxon>Atribacteria</taxon>
        <taxon>Atribacterales</taxon>
        <taxon>Thermatribacteraceae</taxon>
        <taxon>Thermatribacter</taxon>
    </lineage>
</organism>
<proteinExistence type="predicted"/>
<evidence type="ECO:0008006" key="3">
    <source>
        <dbReference type="Google" id="ProtNLM"/>
    </source>
</evidence>